<accession>A0ABN3DKB5</accession>
<feature type="domain" description="HTH luxR-type" evidence="1">
    <location>
        <begin position="266"/>
        <end position="318"/>
    </location>
</feature>
<protein>
    <submittedName>
        <fullName evidence="2">Helix-turn-helix transcriptional regulator</fullName>
    </submittedName>
</protein>
<keyword evidence="3" id="KW-1185">Reference proteome</keyword>
<dbReference type="Gene3D" id="1.10.10.10">
    <property type="entry name" value="Winged helix-like DNA-binding domain superfamily/Winged helix DNA-binding domain"/>
    <property type="match status" value="1"/>
</dbReference>
<proteinExistence type="predicted"/>
<dbReference type="InterPro" id="IPR036388">
    <property type="entry name" value="WH-like_DNA-bd_sf"/>
</dbReference>
<dbReference type="InterPro" id="IPR016032">
    <property type="entry name" value="Sig_transdc_resp-reg_C-effctor"/>
</dbReference>
<dbReference type="Pfam" id="PF00196">
    <property type="entry name" value="GerE"/>
    <property type="match status" value="1"/>
</dbReference>
<reference evidence="2 3" key="1">
    <citation type="journal article" date="2019" name="Int. J. Syst. Evol. Microbiol.">
        <title>The Global Catalogue of Microorganisms (GCM) 10K type strain sequencing project: providing services to taxonomists for standard genome sequencing and annotation.</title>
        <authorList>
            <consortium name="The Broad Institute Genomics Platform"/>
            <consortium name="The Broad Institute Genome Sequencing Center for Infectious Disease"/>
            <person name="Wu L."/>
            <person name="Ma J."/>
        </authorList>
    </citation>
    <scope>NUCLEOTIDE SEQUENCE [LARGE SCALE GENOMIC DNA]</scope>
    <source>
        <strain evidence="2 3">JCM 7356</strain>
    </source>
</reference>
<dbReference type="SUPFAM" id="SSF46894">
    <property type="entry name" value="C-terminal effector domain of the bipartite response regulators"/>
    <property type="match status" value="1"/>
</dbReference>
<dbReference type="PANTHER" id="PTHR34293">
    <property type="entry name" value="HTH-TYPE TRANSCRIPTIONAL REGULATOR TRMBL2"/>
    <property type="match status" value="1"/>
</dbReference>
<gene>
    <name evidence="2" type="ORF">GCM10010430_13650</name>
</gene>
<comment type="caution">
    <text evidence="2">The sequence shown here is derived from an EMBL/GenBank/DDBJ whole genome shotgun (WGS) entry which is preliminary data.</text>
</comment>
<dbReference type="EMBL" id="BAAATR010000004">
    <property type="protein sequence ID" value="GAA2234193.1"/>
    <property type="molecule type" value="Genomic_DNA"/>
</dbReference>
<dbReference type="SUPFAM" id="SSF56024">
    <property type="entry name" value="Phospholipase D/nuclease"/>
    <property type="match status" value="1"/>
</dbReference>
<dbReference type="InterPro" id="IPR000792">
    <property type="entry name" value="Tscrpt_reg_LuxR_C"/>
</dbReference>
<dbReference type="SMART" id="SM00421">
    <property type="entry name" value="HTH_LUXR"/>
    <property type="match status" value="1"/>
</dbReference>
<dbReference type="RefSeq" id="WP_344635307.1">
    <property type="nucleotide sequence ID" value="NZ_BAAATR010000004.1"/>
</dbReference>
<sequence length="333" mass="36733">MTVSVDHQDASDLYRYALNGHRLDLDEVVATFGWSRERVEAVVEQLRGLALLQSAPQSPGRYVPTSPAQAESYLVDPLLAEIERCQRQSQRIRKGLAEFAPIYSQLEEGSGASEVIEGPDAINREIARVAAACTEEICTAQPGGGRSLASMEAAWRDTRELLERGVRMRTVYQSSAVFSGPTREYVLRVGHYGSEVRTMAEFSERLMIFDRKVAFIPGNSQRSSAVVIRQPAIVQFLADVFERTWLAAIPFATELPTSTVSEAVDGVRLTIARLLAEGATDEVVARRVGLSVRTCRAHVAKLYEQFGAQSRCHLGVLLARSGLLHAQPDCRRS</sequence>
<dbReference type="Proteomes" id="UP001500305">
    <property type="component" value="Unassembled WGS sequence"/>
</dbReference>
<evidence type="ECO:0000313" key="2">
    <source>
        <dbReference type="EMBL" id="GAA2234193.1"/>
    </source>
</evidence>
<evidence type="ECO:0000313" key="3">
    <source>
        <dbReference type="Proteomes" id="UP001500305"/>
    </source>
</evidence>
<name>A0ABN3DKB5_9ACTN</name>
<evidence type="ECO:0000259" key="1">
    <source>
        <dbReference type="SMART" id="SM00421"/>
    </source>
</evidence>
<organism evidence="2 3">
    <name type="scientific">Kitasatospora cystarginea</name>
    <dbReference type="NCBI Taxonomy" id="58350"/>
    <lineage>
        <taxon>Bacteria</taxon>
        <taxon>Bacillati</taxon>
        <taxon>Actinomycetota</taxon>
        <taxon>Actinomycetes</taxon>
        <taxon>Kitasatosporales</taxon>
        <taxon>Streptomycetaceae</taxon>
        <taxon>Kitasatospora</taxon>
    </lineage>
</organism>
<dbReference type="PANTHER" id="PTHR34293:SF1">
    <property type="entry name" value="HTH-TYPE TRANSCRIPTIONAL REGULATOR TRMBL2"/>
    <property type="match status" value="1"/>
</dbReference>
<dbReference type="InterPro" id="IPR051797">
    <property type="entry name" value="TrmB-like"/>
</dbReference>